<gene>
    <name evidence="4" type="ORF">GC096_23525</name>
</gene>
<feature type="region of interest" description="Disordered" evidence="1">
    <location>
        <begin position="162"/>
        <end position="195"/>
    </location>
</feature>
<evidence type="ECO:0000313" key="4">
    <source>
        <dbReference type="EMBL" id="NOU67019.1"/>
    </source>
</evidence>
<name>A0ABX1XF01_9BACL</name>
<dbReference type="EMBL" id="WHNY01000067">
    <property type="protein sequence ID" value="NOU67019.1"/>
    <property type="molecule type" value="Genomic_DNA"/>
</dbReference>
<dbReference type="Pfam" id="PF00395">
    <property type="entry name" value="SLH"/>
    <property type="match status" value="3"/>
</dbReference>
<dbReference type="PANTHER" id="PTHR43308">
    <property type="entry name" value="OUTER MEMBRANE PROTEIN ALPHA-RELATED"/>
    <property type="match status" value="1"/>
</dbReference>
<dbReference type="Gene3D" id="2.60.40.680">
    <property type="match status" value="1"/>
</dbReference>
<evidence type="ECO:0000313" key="5">
    <source>
        <dbReference type="Proteomes" id="UP000653578"/>
    </source>
</evidence>
<feature type="signal peptide" evidence="2">
    <location>
        <begin position="1"/>
        <end position="30"/>
    </location>
</feature>
<evidence type="ECO:0000256" key="1">
    <source>
        <dbReference type="SAM" id="MobiDB-lite"/>
    </source>
</evidence>
<feature type="domain" description="SLH" evidence="3">
    <location>
        <begin position="462"/>
        <end position="521"/>
    </location>
</feature>
<dbReference type="InterPro" id="IPR051465">
    <property type="entry name" value="Cell_Envelope_Struct_Comp"/>
</dbReference>
<accession>A0ABX1XF01</accession>
<dbReference type="CDD" id="cd08547">
    <property type="entry name" value="Type_II_cohesin"/>
    <property type="match status" value="1"/>
</dbReference>
<keyword evidence="2" id="KW-0732">Signal</keyword>
<dbReference type="PROSITE" id="PS51272">
    <property type="entry name" value="SLH"/>
    <property type="match status" value="3"/>
</dbReference>
<proteinExistence type="predicted"/>
<evidence type="ECO:0000259" key="3">
    <source>
        <dbReference type="PROSITE" id="PS51272"/>
    </source>
</evidence>
<evidence type="ECO:0000256" key="2">
    <source>
        <dbReference type="SAM" id="SignalP"/>
    </source>
</evidence>
<organism evidence="4 5">
    <name type="scientific">Paenibacillus plantarum</name>
    <dbReference type="NCBI Taxonomy" id="2654975"/>
    <lineage>
        <taxon>Bacteria</taxon>
        <taxon>Bacillati</taxon>
        <taxon>Bacillota</taxon>
        <taxon>Bacilli</taxon>
        <taxon>Bacillales</taxon>
        <taxon>Paenibacillaceae</taxon>
        <taxon>Paenibacillus</taxon>
    </lineage>
</organism>
<dbReference type="InterPro" id="IPR002102">
    <property type="entry name" value="Cohesin_dom"/>
</dbReference>
<dbReference type="PANTHER" id="PTHR43308:SF5">
    <property type="entry name" value="S-LAYER PROTEIN _ PEPTIDOGLYCAN ENDO-BETA-N-ACETYLGLUCOSAMINIDASE"/>
    <property type="match status" value="1"/>
</dbReference>
<protein>
    <recommendedName>
        <fullName evidence="3">SLH domain-containing protein</fullName>
    </recommendedName>
</protein>
<feature type="chain" id="PRO_5047465594" description="SLH domain-containing protein" evidence="2">
    <location>
        <begin position="31"/>
        <end position="583"/>
    </location>
</feature>
<dbReference type="InterPro" id="IPR008965">
    <property type="entry name" value="CBM2/CBM3_carb-bd_dom_sf"/>
</dbReference>
<comment type="caution">
    <text evidence="4">The sequence shown here is derived from an EMBL/GenBank/DDBJ whole genome shotgun (WGS) entry which is preliminary data.</text>
</comment>
<feature type="domain" description="SLH" evidence="3">
    <location>
        <begin position="526"/>
        <end position="583"/>
    </location>
</feature>
<keyword evidence="5" id="KW-1185">Reference proteome</keyword>
<reference evidence="4 5" key="1">
    <citation type="submission" date="2019-10" db="EMBL/GenBank/DDBJ databases">
        <title>Description of Paenibacillus humi sp. nov.</title>
        <authorList>
            <person name="Carlier A."/>
            <person name="Qi S."/>
        </authorList>
    </citation>
    <scope>NUCLEOTIDE SEQUENCE [LARGE SCALE GENOMIC DNA]</scope>
    <source>
        <strain evidence="4 5">LMG 31461</strain>
    </source>
</reference>
<feature type="domain" description="SLH" evidence="3">
    <location>
        <begin position="397"/>
        <end position="460"/>
    </location>
</feature>
<dbReference type="Proteomes" id="UP000653578">
    <property type="component" value="Unassembled WGS sequence"/>
</dbReference>
<dbReference type="Pfam" id="PF00963">
    <property type="entry name" value="Cohesin"/>
    <property type="match status" value="1"/>
</dbReference>
<dbReference type="InterPro" id="IPR001119">
    <property type="entry name" value="SLH_dom"/>
</dbReference>
<dbReference type="SUPFAM" id="SSF49384">
    <property type="entry name" value="Carbohydrate-binding domain"/>
    <property type="match status" value="1"/>
</dbReference>
<sequence length="583" mass="63643">MVFKVRRNLQSFGLMVLMSIMLLLPQVAFADTAPSFSLGLNASQVTLGNDIQVTVTGRNITDLYAYELNLDFDNAMMEFKGISSGVSEGFSVEPQVNGNHLQFAFTKVSKVPGENGTVNLATATFKTIIQGSAELQLKSVKLVDSKLNDYTSNADAKVRASIVSSSNGNPPPQTQTSTPNTPKDDQVSKGTIVMQPGDGNLDAATKTATFVLSNANWDKAIQQAAANEKGIKKINIEMKEIPGAEAYKLQVPANLLSNDVNSVQIQVISPFASVNIPNNMFRANELSGDSVTLVIGKADVSKLDKGVLNQIGDRPVIDISLQSGDKKVSWNNPNAPVTVRLPYSPNDDEKQHLEHIVVWYLSGDGQPIPVPNGRYDEKTGTVVFTTTHFSIYASAFVQKTFDDIASLDWAKNQIEVLASKGIINGSSDKSFDPDQPVTRADFLVLLVRTLELDRSRGMGDKFADVRAGEYYDEALRIARGMGITEGVGDNLFKPSEPITREDMIVMTERTLRVLKQITTNSKEEQLKQFKDYANVSAYAAPSIAALVEVGLVHGYDNAVHPKEFTNRAQAAVLMYNIFTNLFK</sequence>